<dbReference type="PANTHER" id="PTHR43096:SF52">
    <property type="entry name" value="DNAJ HOMOLOG 1, MITOCHONDRIAL-RELATED"/>
    <property type="match status" value="1"/>
</dbReference>
<name>A0EA20_PARTE</name>
<dbReference type="AlphaFoldDB" id="A0EA20"/>
<feature type="domain" description="J" evidence="2">
    <location>
        <begin position="14"/>
        <end position="83"/>
    </location>
</feature>
<dbReference type="SUPFAM" id="SSF46565">
    <property type="entry name" value="Chaperone J-domain"/>
    <property type="match status" value="1"/>
</dbReference>
<dbReference type="Pfam" id="PF00226">
    <property type="entry name" value="DnaJ"/>
    <property type="match status" value="1"/>
</dbReference>
<organism evidence="3 4">
    <name type="scientific">Paramecium tetraurelia</name>
    <dbReference type="NCBI Taxonomy" id="5888"/>
    <lineage>
        <taxon>Eukaryota</taxon>
        <taxon>Sar</taxon>
        <taxon>Alveolata</taxon>
        <taxon>Ciliophora</taxon>
        <taxon>Intramacronucleata</taxon>
        <taxon>Oligohymenophorea</taxon>
        <taxon>Peniculida</taxon>
        <taxon>Parameciidae</taxon>
        <taxon>Paramecium</taxon>
    </lineage>
</organism>
<dbReference type="RefSeq" id="XP_001459534.1">
    <property type="nucleotide sequence ID" value="XM_001459497.1"/>
</dbReference>
<dbReference type="InParanoid" id="A0EA20"/>
<proteinExistence type="predicted"/>
<dbReference type="OrthoDB" id="10256793at2759"/>
<dbReference type="KEGG" id="ptm:GSPATT00024869001"/>
<dbReference type="PRINTS" id="PR00625">
    <property type="entry name" value="JDOMAIN"/>
</dbReference>
<dbReference type="FunFam" id="1.10.287.110:FF:000385">
    <property type="entry name" value="Uncharacterized protein"/>
    <property type="match status" value="1"/>
</dbReference>
<gene>
    <name evidence="3" type="ORF">GSPATT00024869001</name>
</gene>
<evidence type="ECO:0000259" key="2">
    <source>
        <dbReference type="PROSITE" id="PS50076"/>
    </source>
</evidence>
<protein>
    <recommendedName>
        <fullName evidence="2">J domain-containing protein</fullName>
    </recommendedName>
</protein>
<dbReference type="CDD" id="cd06257">
    <property type="entry name" value="DnaJ"/>
    <property type="match status" value="1"/>
</dbReference>
<evidence type="ECO:0000313" key="4">
    <source>
        <dbReference type="Proteomes" id="UP000000600"/>
    </source>
</evidence>
<dbReference type="Gene3D" id="1.10.287.110">
    <property type="entry name" value="DnaJ domain"/>
    <property type="match status" value="1"/>
</dbReference>
<keyword evidence="1" id="KW-0143">Chaperone</keyword>
<sequence length="192" mass="22687">MIKKLFYTFSTISNPYKVLGINKGASQQEFKQAYYNQAQHCPPDNNSQKDAAIMFTQVNNAYEIRQDDVIMFLNKRKIYDTCDNSNDQDFKDELRGNSNCYQQKARRKQSKGKYYSKFHLAEYKSIFNEFDQFLHQKHGIKRAYYEKKKIDDIQLEFKLSFPDTVFGGKHKLQQRVQKSCETYNRCVSGQSA</sequence>
<dbReference type="Proteomes" id="UP000000600">
    <property type="component" value="Unassembled WGS sequence"/>
</dbReference>
<accession>A0EA20</accession>
<keyword evidence="4" id="KW-1185">Reference proteome</keyword>
<dbReference type="EMBL" id="CT868666">
    <property type="protein sequence ID" value="CAK92137.1"/>
    <property type="molecule type" value="Genomic_DNA"/>
</dbReference>
<dbReference type="InterPro" id="IPR036869">
    <property type="entry name" value="J_dom_sf"/>
</dbReference>
<evidence type="ECO:0000313" key="3">
    <source>
        <dbReference type="EMBL" id="CAK92137.1"/>
    </source>
</evidence>
<dbReference type="HOGENOM" id="CLU_1417667_0_0_1"/>
<reference evidence="3 4" key="1">
    <citation type="journal article" date="2006" name="Nature">
        <title>Global trends of whole-genome duplications revealed by the ciliate Paramecium tetraurelia.</title>
        <authorList>
            <consortium name="Genoscope"/>
            <person name="Aury J.-M."/>
            <person name="Jaillon O."/>
            <person name="Duret L."/>
            <person name="Noel B."/>
            <person name="Jubin C."/>
            <person name="Porcel B.M."/>
            <person name="Segurens B."/>
            <person name="Daubin V."/>
            <person name="Anthouard V."/>
            <person name="Aiach N."/>
            <person name="Arnaiz O."/>
            <person name="Billaut A."/>
            <person name="Beisson J."/>
            <person name="Blanc I."/>
            <person name="Bouhouche K."/>
            <person name="Camara F."/>
            <person name="Duharcourt S."/>
            <person name="Guigo R."/>
            <person name="Gogendeau D."/>
            <person name="Katinka M."/>
            <person name="Keller A.-M."/>
            <person name="Kissmehl R."/>
            <person name="Klotz C."/>
            <person name="Koll F."/>
            <person name="Le Moue A."/>
            <person name="Lepere C."/>
            <person name="Malinsky S."/>
            <person name="Nowacki M."/>
            <person name="Nowak J.K."/>
            <person name="Plattner H."/>
            <person name="Poulain J."/>
            <person name="Ruiz F."/>
            <person name="Serrano V."/>
            <person name="Zagulski M."/>
            <person name="Dessen P."/>
            <person name="Betermier M."/>
            <person name="Weissenbach J."/>
            <person name="Scarpelli C."/>
            <person name="Schachter V."/>
            <person name="Sperling L."/>
            <person name="Meyer E."/>
            <person name="Cohen J."/>
            <person name="Wincker P."/>
        </authorList>
    </citation>
    <scope>NUCLEOTIDE SEQUENCE [LARGE SCALE GENOMIC DNA]</scope>
    <source>
        <strain evidence="3 4">Stock d4-2</strain>
    </source>
</reference>
<dbReference type="STRING" id="5888.A0EA20"/>
<dbReference type="PROSITE" id="PS50076">
    <property type="entry name" value="DNAJ_2"/>
    <property type="match status" value="1"/>
</dbReference>
<dbReference type="InterPro" id="IPR001623">
    <property type="entry name" value="DnaJ_domain"/>
</dbReference>
<dbReference type="GeneID" id="5045319"/>
<dbReference type="PANTHER" id="PTHR43096">
    <property type="entry name" value="DNAJ HOMOLOG 1, MITOCHONDRIAL-RELATED"/>
    <property type="match status" value="1"/>
</dbReference>
<dbReference type="SMART" id="SM00271">
    <property type="entry name" value="DnaJ"/>
    <property type="match status" value="1"/>
</dbReference>
<evidence type="ECO:0000256" key="1">
    <source>
        <dbReference type="ARBA" id="ARBA00023186"/>
    </source>
</evidence>